<evidence type="ECO:0000256" key="7">
    <source>
        <dbReference type="ARBA" id="ARBA00022692"/>
    </source>
</evidence>
<evidence type="ECO:0000256" key="11">
    <source>
        <dbReference type="ARBA" id="ARBA00024816"/>
    </source>
</evidence>
<gene>
    <name evidence="15" type="ORF">AAIA72_02270</name>
</gene>
<proteinExistence type="inferred from homology"/>
<comment type="subcellular location">
    <subcellularLocation>
        <location evidence="1">Cell inner membrane</location>
        <topology evidence="1">Multi-pass membrane protein</topology>
    </subcellularLocation>
    <subcellularLocation>
        <location evidence="12">Membrane</location>
        <topology evidence="12">Multi-pass membrane protein</topology>
    </subcellularLocation>
</comment>
<comment type="subunit">
    <text evidence="2">The accessory proteins ExbB and ExbD seem to form a complex with TonB.</text>
</comment>
<keyword evidence="6" id="KW-0997">Cell inner membrane</keyword>
<evidence type="ECO:0000256" key="3">
    <source>
        <dbReference type="ARBA" id="ARBA00022093"/>
    </source>
</evidence>
<dbReference type="KEGG" id="tcd:AAIA72_02270"/>
<evidence type="ECO:0000256" key="12">
    <source>
        <dbReference type="RuleBase" id="RU004057"/>
    </source>
</evidence>
<organism evidence="15">
    <name type="scientific">Thermohahella caldifontis</name>
    <dbReference type="NCBI Taxonomy" id="3142973"/>
    <lineage>
        <taxon>Bacteria</taxon>
        <taxon>Pseudomonadati</taxon>
        <taxon>Pseudomonadota</taxon>
        <taxon>Gammaproteobacteria</taxon>
        <taxon>Oceanospirillales</taxon>
        <taxon>Hahellaceae</taxon>
        <taxon>Thermohahella</taxon>
    </lineage>
</organism>
<dbReference type="GO" id="GO:0017038">
    <property type="term" value="P:protein import"/>
    <property type="evidence" value="ECO:0007669"/>
    <property type="project" value="TreeGrafter"/>
</dbReference>
<evidence type="ECO:0000256" key="9">
    <source>
        <dbReference type="ARBA" id="ARBA00022989"/>
    </source>
</evidence>
<reference evidence="15" key="1">
    <citation type="submission" date="2024-05" db="EMBL/GenBank/DDBJ databases">
        <title>Genome sequencing of novel strain.</title>
        <authorList>
            <person name="Ganbat D."/>
            <person name="Ganbat S."/>
            <person name="Lee S.-J."/>
        </authorList>
    </citation>
    <scope>NUCLEOTIDE SEQUENCE</scope>
    <source>
        <strain evidence="15">SMD15-11</strain>
    </source>
</reference>
<keyword evidence="10 13" id="KW-0472">Membrane</keyword>
<feature type="transmembrane region" description="Helical" evidence="13">
    <location>
        <begin position="122"/>
        <end position="144"/>
    </location>
</feature>
<comment type="function">
    <text evidence="11">Involved in the TonB-dependent energy-dependent transport of various receptor-bound substrates. Protects ExbD from proteolytic degradation and functionally stabilizes TonB.</text>
</comment>
<evidence type="ECO:0000256" key="8">
    <source>
        <dbReference type="ARBA" id="ARBA00022927"/>
    </source>
</evidence>
<dbReference type="InterPro" id="IPR002898">
    <property type="entry name" value="MotA_ExbB_proton_chnl"/>
</dbReference>
<keyword evidence="5" id="KW-1003">Cell membrane</keyword>
<dbReference type="Pfam" id="PF01618">
    <property type="entry name" value="MotA_ExbB"/>
    <property type="match status" value="1"/>
</dbReference>
<evidence type="ECO:0000256" key="6">
    <source>
        <dbReference type="ARBA" id="ARBA00022519"/>
    </source>
</evidence>
<evidence type="ECO:0000256" key="10">
    <source>
        <dbReference type="ARBA" id="ARBA00023136"/>
    </source>
</evidence>
<sequence>MNTNPLALFWEGFTIESYTRIDARSLLKARGPVKSLLDTGLMIQRETLIHPGEFRVREVAGDLFQHALERERLRRDRGLAILATTASAAPFIGLFGTVWGVYRTLTAISAQQSASLAVVSGPMGEALVATAFGLFVAIPALIAYNSLGRLNSVHHQLLQQLAERLQHSCLYHPQPAERDDETATEAS</sequence>
<evidence type="ECO:0000256" key="4">
    <source>
        <dbReference type="ARBA" id="ARBA00022448"/>
    </source>
</evidence>
<dbReference type="EMBL" id="CP154858">
    <property type="protein sequence ID" value="XDT72833.1"/>
    <property type="molecule type" value="Genomic_DNA"/>
</dbReference>
<dbReference type="GO" id="GO:0005886">
    <property type="term" value="C:plasma membrane"/>
    <property type="evidence" value="ECO:0007669"/>
    <property type="project" value="UniProtKB-SubCell"/>
</dbReference>
<dbReference type="RefSeq" id="WP_369601836.1">
    <property type="nucleotide sequence ID" value="NZ_CP154858.1"/>
</dbReference>
<dbReference type="PANTHER" id="PTHR30625">
    <property type="entry name" value="PROTEIN TOLQ"/>
    <property type="match status" value="1"/>
</dbReference>
<evidence type="ECO:0000313" key="15">
    <source>
        <dbReference type="EMBL" id="XDT72833.1"/>
    </source>
</evidence>
<feature type="transmembrane region" description="Helical" evidence="13">
    <location>
        <begin position="79"/>
        <end position="102"/>
    </location>
</feature>
<evidence type="ECO:0000259" key="14">
    <source>
        <dbReference type="Pfam" id="PF01618"/>
    </source>
</evidence>
<dbReference type="PANTHER" id="PTHR30625:SF14">
    <property type="entry name" value="BIOPOLYMER TRANSPORT PROTEIN EXBB"/>
    <property type="match status" value="1"/>
</dbReference>
<accession>A0AB39UX88</accession>
<dbReference type="InterPro" id="IPR050790">
    <property type="entry name" value="ExbB/TolQ_transport"/>
</dbReference>
<evidence type="ECO:0000256" key="13">
    <source>
        <dbReference type="SAM" id="Phobius"/>
    </source>
</evidence>
<keyword evidence="7 13" id="KW-0812">Transmembrane</keyword>
<evidence type="ECO:0000256" key="2">
    <source>
        <dbReference type="ARBA" id="ARBA00011471"/>
    </source>
</evidence>
<comment type="similarity">
    <text evidence="12">Belongs to the exbB/tolQ family.</text>
</comment>
<keyword evidence="8 12" id="KW-0653">Protein transport</keyword>
<protein>
    <recommendedName>
        <fullName evidence="3">Biopolymer transport protein ExbB</fullName>
    </recommendedName>
</protein>
<feature type="domain" description="MotA/TolQ/ExbB proton channel" evidence="14">
    <location>
        <begin position="59"/>
        <end position="156"/>
    </location>
</feature>
<evidence type="ECO:0000256" key="5">
    <source>
        <dbReference type="ARBA" id="ARBA00022475"/>
    </source>
</evidence>
<keyword evidence="9 13" id="KW-1133">Transmembrane helix</keyword>
<evidence type="ECO:0000256" key="1">
    <source>
        <dbReference type="ARBA" id="ARBA00004429"/>
    </source>
</evidence>
<dbReference type="AlphaFoldDB" id="A0AB39UX88"/>
<name>A0AB39UX88_9GAMM</name>
<keyword evidence="4 12" id="KW-0813">Transport</keyword>